<feature type="chain" id="PRO_5042870962" description="M13 family peptidase" evidence="9">
    <location>
        <begin position="18"/>
        <end position="795"/>
    </location>
</feature>
<keyword evidence="3" id="KW-0645">Protease</keyword>
<dbReference type="Gene3D" id="3.40.390.10">
    <property type="entry name" value="Collagenase (Catalytic Domain)"/>
    <property type="match status" value="2"/>
</dbReference>
<dbReference type="GO" id="GO:0004222">
    <property type="term" value="F:metalloendopeptidase activity"/>
    <property type="evidence" value="ECO:0007669"/>
    <property type="project" value="InterPro"/>
</dbReference>
<dbReference type="InterPro" id="IPR018497">
    <property type="entry name" value="Peptidase_M13_C"/>
</dbReference>
<dbReference type="Pfam" id="PF05649">
    <property type="entry name" value="Peptidase_M13_N"/>
    <property type="match status" value="2"/>
</dbReference>
<dbReference type="Proteomes" id="UP001321473">
    <property type="component" value="Unassembled WGS sequence"/>
</dbReference>
<dbReference type="PRINTS" id="PR00786">
    <property type="entry name" value="NEPRILYSIN"/>
</dbReference>
<dbReference type="CDD" id="cd08662">
    <property type="entry name" value="M13"/>
    <property type="match status" value="1"/>
</dbReference>
<comment type="similarity">
    <text evidence="2">Belongs to the peptidase M13 family.</text>
</comment>
<proteinExistence type="inferred from homology"/>
<dbReference type="Gene3D" id="1.10.1380.10">
    <property type="entry name" value="Neutral endopeptidase , domain2"/>
    <property type="match status" value="1"/>
</dbReference>
<dbReference type="GO" id="GO:0046872">
    <property type="term" value="F:metal ion binding"/>
    <property type="evidence" value="ECO:0007669"/>
    <property type="project" value="UniProtKB-KW"/>
</dbReference>
<evidence type="ECO:0008006" key="14">
    <source>
        <dbReference type="Google" id="ProtNLM"/>
    </source>
</evidence>
<feature type="region of interest" description="Disordered" evidence="8">
    <location>
        <begin position="173"/>
        <end position="208"/>
    </location>
</feature>
<reference evidence="12 13" key="1">
    <citation type="journal article" date="2023" name="Arcadia Sci">
        <title>De novo assembly of a long-read Amblyomma americanum tick genome.</title>
        <authorList>
            <person name="Chou S."/>
            <person name="Poskanzer K.E."/>
            <person name="Rollins M."/>
            <person name="Thuy-Boun P.S."/>
        </authorList>
    </citation>
    <scope>NUCLEOTIDE SEQUENCE [LARGE SCALE GENOMIC DNA]</scope>
    <source>
        <strain evidence="12">F_SG_1</strain>
        <tissue evidence="12">Salivary glands</tissue>
    </source>
</reference>
<evidence type="ECO:0000259" key="10">
    <source>
        <dbReference type="Pfam" id="PF01431"/>
    </source>
</evidence>
<dbReference type="AlphaFoldDB" id="A0AAQ4CY43"/>
<evidence type="ECO:0000256" key="2">
    <source>
        <dbReference type="ARBA" id="ARBA00007357"/>
    </source>
</evidence>
<feature type="domain" description="Peptidase M13 N-terminal" evidence="11">
    <location>
        <begin position="241"/>
        <end position="524"/>
    </location>
</feature>
<keyword evidence="4" id="KW-0479">Metal-binding</keyword>
<dbReference type="GO" id="GO:0016485">
    <property type="term" value="P:protein processing"/>
    <property type="evidence" value="ECO:0007669"/>
    <property type="project" value="TreeGrafter"/>
</dbReference>
<dbReference type="Pfam" id="PF01431">
    <property type="entry name" value="Peptidase_M13"/>
    <property type="match status" value="1"/>
</dbReference>
<feature type="compositionally biased region" description="Polar residues" evidence="8">
    <location>
        <begin position="185"/>
        <end position="205"/>
    </location>
</feature>
<dbReference type="PROSITE" id="PS51885">
    <property type="entry name" value="NEPRILYSIN"/>
    <property type="match status" value="1"/>
</dbReference>
<accession>A0AAQ4CY43</accession>
<evidence type="ECO:0000256" key="3">
    <source>
        <dbReference type="ARBA" id="ARBA00022670"/>
    </source>
</evidence>
<evidence type="ECO:0000313" key="12">
    <source>
        <dbReference type="EMBL" id="KAK8755133.1"/>
    </source>
</evidence>
<keyword evidence="5" id="KW-0378">Hydrolase</keyword>
<comment type="caution">
    <text evidence="12">The sequence shown here is derived from an EMBL/GenBank/DDBJ whole genome shotgun (WGS) entry which is preliminary data.</text>
</comment>
<dbReference type="InterPro" id="IPR008753">
    <property type="entry name" value="Peptidase_M13_N"/>
</dbReference>
<dbReference type="GO" id="GO:0005886">
    <property type="term" value="C:plasma membrane"/>
    <property type="evidence" value="ECO:0007669"/>
    <property type="project" value="TreeGrafter"/>
</dbReference>
<name>A0AAQ4CY43_AMBAM</name>
<keyword evidence="13" id="KW-1185">Reference proteome</keyword>
<sequence>MRIPFLASVFLFGVSQAASLLDCTEQPTSKGNLKIRVCQSRVCRNKADEIRKTLSRHADPCEDFYKFVCSGWKKAHPAPKDRARYGPFQVMDEKVHRQLRALLRNATRTGKERQRATDKAKIAYRSCAANRHPDARSLTFLKKILAKKGLDNWPLARTKVERKNRILVSVEMTTDSTEPKIDSSDAMTESTDASSESVGPDSASSKPAVDLATLTEPTTDWTLPSNRTTREPLLGDYKSLLLKAGMSPLFQLAIVRDSENLSSHIISLDQVTFLLLRRNELMHPDKHANRGRVKAYKSLIQTTLRVMKPNLSRNAAEAVAEDIFDFESELAKRASPEEDRRDEWKIHRRTSIRALEATFKGLPLLDLLNNEFRAVNLTLTADENVAIFAIPYFESTTKLVQRVDIRTLYNYVGWRVMQMWAVHVSKKFRSAKQRFKRVAYGLRKDAPLWKKCVKILNTYMHEAVGNLYATHKSAPHVSENVEKLVKEIKTTFRNRLKSITWMDNVTQERAIHKLEEMDSKVGYPPWMMDTRYLELIYRNLEPLNSSDPFVEIFYKIYQNYKRSVLMDLRRPFNRTLSWSMAPAAVNAFYDSEANGMVIPSAIQQGAFYQDGLPASLNFGSMGFIVGHVLAHGFDDYGSQYDASGSLRRWWSNDTRRRFMQKAECFVHQYGDIVDKTVNMSLNGRNTLGENIADNGAIRLAFKAYQRMKRRSKLQDLRLPGLKKFSGEQLFFIANAMMWCTNWRKEYLGQHIQYNPHSPSNYRVNIPFKNFPAFSKAFKCTKKSAMYPGKNKCVLW</sequence>
<evidence type="ECO:0000256" key="8">
    <source>
        <dbReference type="SAM" id="MobiDB-lite"/>
    </source>
</evidence>
<keyword evidence="7" id="KW-0482">Metalloprotease</keyword>
<evidence type="ECO:0000256" key="6">
    <source>
        <dbReference type="ARBA" id="ARBA00022833"/>
    </source>
</evidence>
<organism evidence="12 13">
    <name type="scientific">Amblyomma americanum</name>
    <name type="common">Lone star tick</name>
    <dbReference type="NCBI Taxonomy" id="6943"/>
    <lineage>
        <taxon>Eukaryota</taxon>
        <taxon>Metazoa</taxon>
        <taxon>Ecdysozoa</taxon>
        <taxon>Arthropoda</taxon>
        <taxon>Chelicerata</taxon>
        <taxon>Arachnida</taxon>
        <taxon>Acari</taxon>
        <taxon>Parasitiformes</taxon>
        <taxon>Ixodida</taxon>
        <taxon>Ixodoidea</taxon>
        <taxon>Ixodidae</taxon>
        <taxon>Amblyomminae</taxon>
        <taxon>Amblyomma</taxon>
    </lineage>
</organism>
<dbReference type="EMBL" id="JARKHS020036669">
    <property type="protein sequence ID" value="KAK8755133.1"/>
    <property type="molecule type" value="Genomic_DNA"/>
</dbReference>
<dbReference type="SUPFAM" id="SSF55486">
    <property type="entry name" value="Metalloproteases ('zincins'), catalytic domain"/>
    <property type="match status" value="1"/>
</dbReference>
<protein>
    <recommendedName>
        <fullName evidence="14">M13 family peptidase</fullName>
    </recommendedName>
</protein>
<evidence type="ECO:0000313" key="13">
    <source>
        <dbReference type="Proteomes" id="UP001321473"/>
    </source>
</evidence>
<keyword evidence="9" id="KW-0732">Signal</keyword>
<feature type="domain" description="Peptidase M13 N-terminal" evidence="11">
    <location>
        <begin position="60"/>
        <end position="155"/>
    </location>
</feature>
<dbReference type="InterPro" id="IPR000718">
    <property type="entry name" value="Peptidase_M13"/>
</dbReference>
<evidence type="ECO:0000256" key="4">
    <source>
        <dbReference type="ARBA" id="ARBA00022723"/>
    </source>
</evidence>
<evidence type="ECO:0000256" key="9">
    <source>
        <dbReference type="SAM" id="SignalP"/>
    </source>
</evidence>
<comment type="cofactor">
    <cofactor evidence="1">
        <name>Zn(2+)</name>
        <dbReference type="ChEBI" id="CHEBI:29105"/>
    </cofactor>
</comment>
<feature type="signal peptide" evidence="9">
    <location>
        <begin position="1"/>
        <end position="17"/>
    </location>
</feature>
<gene>
    <name evidence="12" type="ORF">V5799_002164</name>
</gene>
<keyword evidence="6" id="KW-0862">Zinc</keyword>
<evidence type="ECO:0000256" key="7">
    <source>
        <dbReference type="ARBA" id="ARBA00023049"/>
    </source>
</evidence>
<evidence type="ECO:0000256" key="1">
    <source>
        <dbReference type="ARBA" id="ARBA00001947"/>
    </source>
</evidence>
<dbReference type="PANTHER" id="PTHR11733:SF241">
    <property type="entry name" value="GH26575P-RELATED"/>
    <property type="match status" value="1"/>
</dbReference>
<evidence type="ECO:0000256" key="5">
    <source>
        <dbReference type="ARBA" id="ARBA00022801"/>
    </source>
</evidence>
<feature type="domain" description="Peptidase M13 C-terminal" evidence="10">
    <location>
        <begin position="586"/>
        <end position="791"/>
    </location>
</feature>
<evidence type="ECO:0000259" key="11">
    <source>
        <dbReference type="Pfam" id="PF05649"/>
    </source>
</evidence>
<dbReference type="InterPro" id="IPR024079">
    <property type="entry name" value="MetalloPept_cat_dom_sf"/>
</dbReference>
<dbReference type="InterPro" id="IPR042089">
    <property type="entry name" value="Peptidase_M13_dom_2"/>
</dbReference>
<dbReference type="PANTHER" id="PTHR11733">
    <property type="entry name" value="ZINC METALLOPROTEASE FAMILY M13 NEPRILYSIN-RELATED"/>
    <property type="match status" value="1"/>
</dbReference>